<evidence type="ECO:0000256" key="1">
    <source>
        <dbReference type="SAM" id="MobiDB-lite"/>
    </source>
</evidence>
<protein>
    <recommendedName>
        <fullName evidence="4">Retrotransposon gag domain-containing protein</fullName>
    </recommendedName>
</protein>
<evidence type="ECO:0000313" key="2">
    <source>
        <dbReference type="EMBL" id="KAG2328651.1"/>
    </source>
</evidence>
<evidence type="ECO:0000313" key="3">
    <source>
        <dbReference type="Proteomes" id="UP000886595"/>
    </source>
</evidence>
<feature type="region of interest" description="Disordered" evidence="1">
    <location>
        <begin position="83"/>
        <end position="141"/>
    </location>
</feature>
<feature type="compositionally biased region" description="Basic and acidic residues" evidence="1">
    <location>
        <begin position="130"/>
        <end position="141"/>
    </location>
</feature>
<organism evidence="2 3">
    <name type="scientific">Brassica carinata</name>
    <name type="common">Ethiopian mustard</name>
    <name type="synonym">Abyssinian cabbage</name>
    <dbReference type="NCBI Taxonomy" id="52824"/>
    <lineage>
        <taxon>Eukaryota</taxon>
        <taxon>Viridiplantae</taxon>
        <taxon>Streptophyta</taxon>
        <taxon>Embryophyta</taxon>
        <taxon>Tracheophyta</taxon>
        <taxon>Spermatophyta</taxon>
        <taxon>Magnoliopsida</taxon>
        <taxon>eudicotyledons</taxon>
        <taxon>Gunneridae</taxon>
        <taxon>Pentapetalae</taxon>
        <taxon>rosids</taxon>
        <taxon>malvids</taxon>
        <taxon>Brassicales</taxon>
        <taxon>Brassicaceae</taxon>
        <taxon>Brassiceae</taxon>
        <taxon>Brassica</taxon>
    </lineage>
</organism>
<comment type="caution">
    <text evidence="2">The sequence shown here is derived from an EMBL/GenBank/DDBJ whole genome shotgun (WGS) entry which is preliminary data.</text>
</comment>
<dbReference type="OrthoDB" id="1106023at2759"/>
<name>A0A8X7WEL1_BRACI</name>
<keyword evidence="3" id="KW-1185">Reference proteome</keyword>
<proteinExistence type="predicted"/>
<accession>A0A8X7WEL1</accession>
<gene>
    <name evidence="2" type="ORF">Bca52824_011379</name>
</gene>
<dbReference type="AlphaFoldDB" id="A0A8X7WEL1"/>
<evidence type="ECO:0008006" key="4">
    <source>
        <dbReference type="Google" id="ProtNLM"/>
    </source>
</evidence>
<dbReference type="Proteomes" id="UP000886595">
    <property type="component" value="Unassembled WGS sequence"/>
</dbReference>
<sequence>MADLWKLSQSSTESLKDFMEGFKQVLSKVLVPDHTTVDALVNALWINSKFRDYLYANPTITIEDALHNSKNFIRMDEDRRAFNAKQQAQKSTVAKAPDAKEPRQHAPYKKNGSVFTVADDDRSGATTAVRDPKWNVWERDT</sequence>
<reference evidence="2 3" key="1">
    <citation type="submission" date="2020-02" db="EMBL/GenBank/DDBJ databases">
        <authorList>
            <person name="Ma Q."/>
            <person name="Huang Y."/>
            <person name="Song X."/>
            <person name="Pei D."/>
        </authorList>
    </citation>
    <scope>NUCLEOTIDE SEQUENCE [LARGE SCALE GENOMIC DNA]</scope>
    <source>
        <strain evidence="2">Sxm20200214</strain>
        <tissue evidence="2">Leaf</tissue>
    </source>
</reference>
<dbReference type="EMBL" id="JAAMPC010000002">
    <property type="protein sequence ID" value="KAG2328651.1"/>
    <property type="molecule type" value="Genomic_DNA"/>
</dbReference>